<evidence type="ECO:0000256" key="2">
    <source>
        <dbReference type="ARBA" id="ARBA00023315"/>
    </source>
</evidence>
<dbReference type="InterPro" id="IPR050832">
    <property type="entry name" value="Bact_Acetyltransf"/>
</dbReference>
<dbReference type="Pfam" id="PF00583">
    <property type="entry name" value="Acetyltransf_1"/>
    <property type="match status" value="1"/>
</dbReference>
<dbReference type="Gene3D" id="3.40.630.30">
    <property type="match status" value="1"/>
</dbReference>
<dbReference type="EMBL" id="SNYA01000003">
    <property type="protein sequence ID" value="TDP93152.1"/>
    <property type="molecule type" value="Genomic_DNA"/>
</dbReference>
<dbReference type="GO" id="GO:0016747">
    <property type="term" value="F:acyltransferase activity, transferring groups other than amino-acyl groups"/>
    <property type="evidence" value="ECO:0007669"/>
    <property type="project" value="InterPro"/>
</dbReference>
<dbReference type="CDD" id="cd04301">
    <property type="entry name" value="NAT_SF"/>
    <property type="match status" value="1"/>
</dbReference>
<sequence length="155" mass="16980">MGERLVLRRAAGTDVPAIQALVRAAYAPYVERIGREPAPMHADYPSAVLAGNAIVAQHEARIVGVLVCEPINGSLHIENVAVHPDAQGLGVGSALLAHAETLAVSLRLPEIRLYTNARMTENLAYYPRRGFTEVDRRVEDGFDRVFFVRRVEGPQ</sequence>
<proteinExistence type="predicted"/>
<dbReference type="InterPro" id="IPR016181">
    <property type="entry name" value="Acyl_CoA_acyltransferase"/>
</dbReference>
<dbReference type="OrthoDB" id="572496at2"/>
<reference evidence="4 5" key="1">
    <citation type="submission" date="2019-03" db="EMBL/GenBank/DDBJ databases">
        <title>Genomic analyses of the natural microbiome of Caenorhabditis elegans.</title>
        <authorList>
            <person name="Samuel B."/>
        </authorList>
    </citation>
    <scope>NUCLEOTIDE SEQUENCE [LARGE SCALE GENOMIC DNA]</scope>
    <source>
        <strain evidence="4 5">JUb18</strain>
    </source>
</reference>
<evidence type="ECO:0000313" key="4">
    <source>
        <dbReference type="EMBL" id="TDP93152.1"/>
    </source>
</evidence>
<evidence type="ECO:0000259" key="3">
    <source>
        <dbReference type="PROSITE" id="PS51186"/>
    </source>
</evidence>
<dbReference type="PANTHER" id="PTHR43877">
    <property type="entry name" value="AMINOALKYLPHOSPHONATE N-ACETYLTRANSFERASE-RELATED-RELATED"/>
    <property type="match status" value="1"/>
</dbReference>
<dbReference type="Proteomes" id="UP000295601">
    <property type="component" value="Unassembled WGS sequence"/>
</dbReference>
<dbReference type="AlphaFoldDB" id="A0A4R6S0V9"/>
<keyword evidence="1 4" id="KW-0808">Transferase</keyword>
<protein>
    <submittedName>
        <fullName evidence="4">N-acetylglutamate synthase-like GNAT family acetyltransferase</fullName>
    </submittedName>
</protein>
<evidence type="ECO:0000313" key="5">
    <source>
        <dbReference type="Proteomes" id="UP000295601"/>
    </source>
</evidence>
<keyword evidence="2" id="KW-0012">Acyltransferase</keyword>
<dbReference type="SUPFAM" id="SSF55729">
    <property type="entry name" value="Acyl-CoA N-acyltransferases (Nat)"/>
    <property type="match status" value="1"/>
</dbReference>
<evidence type="ECO:0000256" key="1">
    <source>
        <dbReference type="ARBA" id="ARBA00022679"/>
    </source>
</evidence>
<dbReference type="RefSeq" id="WP_133616284.1">
    <property type="nucleotide sequence ID" value="NZ_SNYA01000003.1"/>
</dbReference>
<name>A0A4R6S0V9_9MICO</name>
<dbReference type="PROSITE" id="PS51186">
    <property type="entry name" value="GNAT"/>
    <property type="match status" value="1"/>
</dbReference>
<gene>
    <name evidence="4" type="ORF">EDF62_1128</name>
</gene>
<comment type="caution">
    <text evidence="4">The sequence shown here is derived from an EMBL/GenBank/DDBJ whole genome shotgun (WGS) entry which is preliminary data.</text>
</comment>
<dbReference type="InterPro" id="IPR000182">
    <property type="entry name" value="GNAT_dom"/>
</dbReference>
<keyword evidence="5" id="KW-1185">Reference proteome</keyword>
<feature type="domain" description="N-acetyltransferase" evidence="3">
    <location>
        <begin position="5"/>
        <end position="152"/>
    </location>
</feature>
<organism evidence="4 5">
    <name type="scientific">Leucobacter luti</name>
    <dbReference type="NCBI Taxonomy" id="340320"/>
    <lineage>
        <taxon>Bacteria</taxon>
        <taxon>Bacillati</taxon>
        <taxon>Actinomycetota</taxon>
        <taxon>Actinomycetes</taxon>
        <taxon>Micrococcales</taxon>
        <taxon>Microbacteriaceae</taxon>
        <taxon>Leucobacter</taxon>
    </lineage>
</organism>
<accession>A0A4R6S0V9</accession>